<dbReference type="GO" id="GO:0016773">
    <property type="term" value="F:phosphotransferase activity, alcohol group as acceptor"/>
    <property type="evidence" value="ECO:0007669"/>
    <property type="project" value="InterPro"/>
</dbReference>
<name>A0A4P6WME9_9ENTR</name>
<keyword evidence="1" id="KW-0808">Transferase</keyword>
<dbReference type="AlphaFoldDB" id="A0A4P6WME9"/>
<dbReference type="InterPro" id="IPR006748">
    <property type="entry name" value="NH2Glyco/OHUrea_AB-resist_kin"/>
</dbReference>
<evidence type="ECO:0000313" key="1">
    <source>
        <dbReference type="EMBL" id="QBM23256.1"/>
    </source>
</evidence>
<dbReference type="Proteomes" id="UP000293850">
    <property type="component" value="Chromosome"/>
</dbReference>
<organism evidence="1 2">
    <name type="scientific">Citrobacter arsenatis</name>
    <dbReference type="NCBI Taxonomy" id="2546350"/>
    <lineage>
        <taxon>Bacteria</taxon>
        <taxon>Pseudomonadati</taxon>
        <taxon>Pseudomonadota</taxon>
        <taxon>Gammaproteobacteria</taxon>
        <taxon>Enterobacterales</taxon>
        <taxon>Enterobacteriaceae</taxon>
        <taxon>Citrobacter</taxon>
    </lineage>
</organism>
<dbReference type="KEGG" id="cars:E1B03_12795"/>
<reference evidence="1 2" key="1">
    <citation type="submission" date="2019-03" db="EMBL/GenBank/DDBJ databases">
        <title>Complete genome sequence of an arsenate-respiring bacteria, Citrobacter sp. LY-1.</title>
        <authorList>
            <person name="Wang H."/>
            <person name="Liu Y."/>
            <person name="Li Q."/>
            <person name="Huang J."/>
        </authorList>
    </citation>
    <scope>NUCLEOTIDE SEQUENCE [LARGE SCALE GENOMIC DNA]</scope>
    <source>
        <strain evidence="1 2">LY-1</strain>
    </source>
</reference>
<dbReference type="EMBL" id="CP037864">
    <property type="protein sequence ID" value="QBM23256.1"/>
    <property type="molecule type" value="Genomic_DNA"/>
</dbReference>
<gene>
    <name evidence="1" type="ORF">E1B03_12795</name>
</gene>
<dbReference type="SUPFAM" id="SSF56112">
    <property type="entry name" value="Protein kinase-like (PK-like)"/>
    <property type="match status" value="1"/>
</dbReference>
<dbReference type="InterPro" id="IPR011009">
    <property type="entry name" value="Kinase-like_dom_sf"/>
</dbReference>
<protein>
    <submittedName>
        <fullName evidence="1">APH(6) family putative aminoglycoside O-phosphotransferase</fullName>
    </submittedName>
</protein>
<dbReference type="GO" id="GO:0019748">
    <property type="term" value="P:secondary metabolic process"/>
    <property type="evidence" value="ECO:0007669"/>
    <property type="project" value="InterPro"/>
</dbReference>
<dbReference type="RefSeq" id="WP_133086327.1">
    <property type="nucleotide sequence ID" value="NZ_CP037864.1"/>
</dbReference>
<evidence type="ECO:0000313" key="2">
    <source>
        <dbReference type="Proteomes" id="UP000293850"/>
    </source>
</evidence>
<proteinExistence type="predicted"/>
<keyword evidence="2" id="KW-1185">Reference proteome</keyword>
<dbReference type="Pfam" id="PF04655">
    <property type="entry name" value="APH_6_hur"/>
    <property type="match status" value="1"/>
</dbReference>
<accession>A0A4P6WME9</accession>
<sequence>MFSTYLSRWELVPDGVPFVTRTSQLLPVKTIHGDKKAILKLTRDDSEQNGCRLMVWWRGIGAAKVLAHEEGAILLERATGIDSLTEMSRSGEDARACRLICHTARRLHVAPDTSIPRLTPLEHWFRDLEPTAQIYGGIMLSCAQTAKMLLSCPQEVVVLHGDLHHGNILDFGARGWLAIDPKGLVGERGFDYANIFTNPDLADPSRPVAIEPEIFTQRVNIVSETAGIERQRLLMWIIAWCGLSSAWFLQEGGSATIPLRIAEFAMAELASSSNQL</sequence>